<accession>K1UY13</accession>
<feature type="non-terminal residue" evidence="1">
    <location>
        <position position="1"/>
    </location>
</feature>
<proteinExistence type="predicted"/>
<dbReference type="AlphaFoldDB" id="K1UY13"/>
<sequence>NFINVKSNVLETLKFYLKEMGI</sequence>
<evidence type="ECO:0000313" key="1">
    <source>
        <dbReference type="EMBL" id="EKC76466.1"/>
    </source>
</evidence>
<organism evidence="1">
    <name type="scientific">human gut metagenome</name>
    <dbReference type="NCBI Taxonomy" id="408170"/>
    <lineage>
        <taxon>unclassified sequences</taxon>
        <taxon>metagenomes</taxon>
        <taxon>organismal metagenomes</taxon>
    </lineage>
</organism>
<name>K1UY13_9ZZZZ</name>
<reference evidence="1" key="1">
    <citation type="journal article" date="2013" name="Environ. Microbiol.">
        <title>Microbiota from the distal guts of lean and obese adolescents exhibit partial functional redundancy besides clear differences in community structure.</title>
        <authorList>
            <person name="Ferrer M."/>
            <person name="Ruiz A."/>
            <person name="Lanza F."/>
            <person name="Haange S.B."/>
            <person name="Oberbach A."/>
            <person name="Till H."/>
            <person name="Bargiela R."/>
            <person name="Campoy C."/>
            <person name="Segura M.T."/>
            <person name="Richter M."/>
            <person name="von Bergen M."/>
            <person name="Seifert J."/>
            <person name="Suarez A."/>
        </authorList>
    </citation>
    <scope>NUCLEOTIDE SEQUENCE</scope>
</reference>
<gene>
    <name evidence="1" type="ORF">LEA_04692</name>
</gene>
<dbReference type="EMBL" id="AJWY01003072">
    <property type="protein sequence ID" value="EKC76466.1"/>
    <property type="molecule type" value="Genomic_DNA"/>
</dbReference>
<comment type="caution">
    <text evidence="1">The sequence shown here is derived from an EMBL/GenBank/DDBJ whole genome shotgun (WGS) entry which is preliminary data.</text>
</comment>
<protein>
    <submittedName>
        <fullName evidence="1">Uncharacterized protein</fullName>
    </submittedName>
</protein>